<organism evidence="3">
    <name type="scientific">Rhodococcus hoagii (strain 103S)</name>
    <name type="common">Rhodococcus equi</name>
    <dbReference type="NCBI Taxonomy" id="685727"/>
    <lineage>
        <taxon>Bacteria</taxon>
        <taxon>Bacillati</taxon>
        <taxon>Actinomycetota</taxon>
        <taxon>Actinomycetes</taxon>
        <taxon>Mycobacteriales</taxon>
        <taxon>Nocardiaceae</taxon>
        <taxon>Prescottella</taxon>
    </lineage>
</organism>
<evidence type="ECO:0000313" key="3">
    <source>
        <dbReference type="EMBL" id="CBH49738.1"/>
    </source>
</evidence>
<dbReference type="Proteomes" id="UP001154400">
    <property type="component" value="Chromosome"/>
</dbReference>
<feature type="compositionally biased region" description="Low complexity" evidence="1">
    <location>
        <begin position="31"/>
        <end position="48"/>
    </location>
</feature>
<name>A0A3S5YB05_RHOH1</name>
<proteinExistence type="predicted"/>
<accession>A0A3S5YB05</accession>
<dbReference type="EMBL" id="FN563149">
    <property type="protein sequence ID" value="CBH49738.1"/>
    <property type="molecule type" value="Genomic_DNA"/>
</dbReference>
<protein>
    <submittedName>
        <fullName evidence="3">Lipoprotein</fullName>
    </submittedName>
</protein>
<feature type="compositionally biased region" description="Low complexity" evidence="1">
    <location>
        <begin position="56"/>
        <end position="65"/>
    </location>
</feature>
<gene>
    <name evidence="3" type="ordered locus">REQ_37510</name>
</gene>
<evidence type="ECO:0000256" key="1">
    <source>
        <dbReference type="SAM" id="MobiDB-lite"/>
    </source>
</evidence>
<sequence length="156" mass="15604">MNRNRIASAIMIAAATVGFATACSDDDNDSTDASVTASATTTASSASDDLGDKASEMASSASSAASSVASQAGDAVASAKQAAFVATFRASYSDLATDRDDDSIKAITEDTCALREKGATDDELKEAVKGLAANGTTVPSDEQASRILDMAVAACS</sequence>
<dbReference type="KEGG" id="req:REQ_37510"/>
<feature type="signal peptide" evidence="2">
    <location>
        <begin position="1"/>
        <end position="22"/>
    </location>
</feature>
<feature type="region of interest" description="Disordered" evidence="1">
    <location>
        <begin position="25"/>
        <end position="65"/>
    </location>
</feature>
<evidence type="ECO:0000313" key="4">
    <source>
        <dbReference type="Proteomes" id="UP000006892"/>
    </source>
</evidence>
<keyword evidence="3" id="KW-0449">Lipoprotein</keyword>
<reference evidence="3" key="1">
    <citation type="journal article" date="2010" name="PLoS Genet.">
        <title>The genome of a pathogenic rhodococcus: cooptive virulence underpinned by key gene acquisitions.</title>
        <authorList>
            <person name="Letek M."/>
            <person name="Gonzalez P."/>
            <person name="Macarthur I."/>
            <person name="Rodriguez H."/>
            <person name="Freeman T.C."/>
            <person name="Valero-Rello A."/>
            <person name="Blanco M."/>
            <person name="Buckley T."/>
            <person name="Cherevach I."/>
            <person name="Fahey R."/>
            <person name="Hapeshi A."/>
            <person name="Holdstock J."/>
            <person name="Leadon D."/>
            <person name="Navas J."/>
            <person name="Ocampo A."/>
            <person name="Quail M.A."/>
            <person name="Sanders M."/>
            <person name="Scortti M.M."/>
            <person name="Prescott J.F."/>
            <person name="Fogarty U."/>
            <person name="Meijer W.G."/>
            <person name="Parkhill J."/>
            <person name="Bentley S.D."/>
            <person name="Vazquez-Boland J.A."/>
        </authorList>
    </citation>
    <scope>NUCLEOTIDE SEQUENCE [LARGE SCALE GENOMIC DNA]</scope>
    <source>
        <strain evidence="3 4">103S</strain>
    </source>
</reference>
<keyword evidence="2" id="KW-0732">Signal</keyword>
<dbReference type="PROSITE" id="PS51257">
    <property type="entry name" value="PROKAR_LIPOPROTEIN"/>
    <property type="match status" value="1"/>
</dbReference>
<dbReference type="AlphaFoldDB" id="A0A3S5YB05"/>
<dbReference type="RefSeq" id="WP_013416991.1">
    <property type="nucleotide sequence ID" value="NC_014659.1"/>
</dbReference>
<feature type="chain" id="PRO_5018729379" evidence="2">
    <location>
        <begin position="23"/>
        <end position="156"/>
    </location>
</feature>
<evidence type="ECO:0000256" key="2">
    <source>
        <dbReference type="SAM" id="SignalP"/>
    </source>
</evidence>